<evidence type="ECO:0000256" key="7">
    <source>
        <dbReference type="ARBA" id="ARBA00022525"/>
    </source>
</evidence>
<organism evidence="17 18">
    <name type="scientific">Zostera marina</name>
    <name type="common">Eelgrass</name>
    <dbReference type="NCBI Taxonomy" id="29655"/>
    <lineage>
        <taxon>Eukaryota</taxon>
        <taxon>Viridiplantae</taxon>
        <taxon>Streptophyta</taxon>
        <taxon>Embryophyta</taxon>
        <taxon>Tracheophyta</taxon>
        <taxon>Spermatophyta</taxon>
        <taxon>Magnoliopsida</taxon>
        <taxon>Liliopsida</taxon>
        <taxon>Zosteraceae</taxon>
        <taxon>Zostera</taxon>
    </lineage>
</organism>
<dbReference type="CDD" id="cd13849">
    <property type="entry name" value="CuRO_1_LCC_plant"/>
    <property type="match status" value="1"/>
</dbReference>
<evidence type="ECO:0000256" key="9">
    <source>
        <dbReference type="ARBA" id="ARBA00022737"/>
    </source>
</evidence>
<dbReference type="SUPFAM" id="SSF49503">
    <property type="entry name" value="Cupredoxins"/>
    <property type="match status" value="3"/>
</dbReference>
<dbReference type="InterPro" id="IPR034289">
    <property type="entry name" value="CuRO_3_LCC"/>
</dbReference>
<dbReference type="InterPro" id="IPR034288">
    <property type="entry name" value="CuRO_1_LCC"/>
</dbReference>
<dbReference type="PROSITE" id="PS00080">
    <property type="entry name" value="MULTICOPPER_OXIDASE2"/>
    <property type="match status" value="1"/>
</dbReference>
<dbReference type="Gene3D" id="2.60.40.420">
    <property type="entry name" value="Cupredoxins - blue copper proteins"/>
    <property type="match status" value="3"/>
</dbReference>
<name>A0A0K9NIX1_ZOSMR</name>
<evidence type="ECO:0000256" key="2">
    <source>
        <dbReference type="ARBA" id="ARBA00002075"/>
    </source>
</evidence>
<gene>
    <name evidence="17" type="ORF">ZOSMA_93G00370</name>
</gene>
<dbReference type="Proteomes" id="UP000036987">
    <property type="component" value="Unassembled WGS sequence"/>
</dbReference>
<keyword evidence="10 13" id="KW-0560">Oxidoreductase</keyword>
<dbReference type="FunFam" id="2.60.40.420:FF:000062">
    <property type="entry name" value="Laccase"/>
    <property type="match status" value="1"/>
</dbReference>
<keyword evidence="8 13" id="KW-0479">Metal-binding</keyword>
<comment type="subcellular location">
    <subcellularLocation>
        <location evidence="3 13">Secreted</location>
        <location evidence="3 13">Extracellular space</location>
        <location evidence="3 13">Apoplast</location>
    </subcellularLocation>
</comment>
<evidence type="ECO:0000256" key="3">
    <source>
        <dbReference type="ARBA" id="ARBA00004271"/>
    </source>
</evidence>
<feature type="domain" description="Plastocyanin-like" evidence="15">
    <location>
        <begin position="410"/>
        <end position="544"/>
    </location>
</feature>
<dbReference type="FunFam" id="2.60.40.420:FF:000049">
    <property type="entry name" value="Laccase"/>
    <property type="match status" value="1"/>
</dbReference>
<dbReference type="Pfam" id="PF00394">
    <property type="entry name" value="Cu-oxidase"/>
    <property type="match status" value="1"/>
</dbReference>
<feature type="domain" description="Plastocyanin-like" evidence="14">
    <location>
        <begin position="153"/>
        <end position="302"/>
    </location>
</feature>
<protein>
    <recommendedName>
        <fullName evidence="5 13">Laccase</fullName>
        <ecNumber evidence="5 13">1.10.3.2</ecNumber>
    </recommendedName>
    <alternativeName>
        <fullName evidence="13">Benzenediol:oxygen oxidoreductase</fullName>
    </alternativeName>
    <alternativeName>
        <fullName evidence="13">Diphenol oxidase</fullName>
    </alternativeName>
    <alternativeName>
        <fullName evidence="13">Urishiol oxidase</fullName>
    </alternativeName>
</protein>
<comment type="catalytic activity">
    <reaction evidence="1 13">
        <text>4 hydroquinone + O2 = 4 benzosemiquinone + 2 H2O</text>
        <dbReference type="Rhea" id="RHEA:11276"/>
        <dbReference type="ChEBI" id="CHEBI:15377"/>
        <dbReference type="ChEBI" id="CHEBI:15379"/>
        <dbReference type="ChEBI" id="CHEBI:17594"/>
        <dbReference type="ChEBI" id="CHEBI:17977"/>
        <dbReference type="EC" id="1.10.3.2"/>
    </reaction>
</comment>
<dbReference type="CDD" id="cd13875">
    <property type="entry name" value="CuRO_2_LCC_plant"/>
    <property type="match status" value="1"/>
</dbReference>
<evidence type="ECO:0000259" key="15">
    <source>
        <dbReference type="Pfam" id="PF07731"/>
    </source>
</evidence>
<feature type="domain" description="Plastocyanin-like" evidence="16">
    <location>
        <begin position="27"/>
        <end position="140"/>
    </location>
</feature>
<keyword evidence="7 13" id="KW-0964">Secreted</keyword>
<dbReference type="GO" id="GO:0048046">
    <property type="term" value="C:apoplast"/>
    <property type="evidence" value="ECO:0007669"/>
    <property type="project" value="UniProtKB-SubCell"/>
</dbReference>
<evidence type="ECO:0000256" key="5">
    <source>
        <dbReference type="ARBA" id="ARBA00012297"/>
    </source>
</evidence>
<evidence type="ECO:0000313" key="17">
    <source>
        <dbReference type="EMBL" id="KMZ56573.1"/>
    </source>
</evidence>
<evidence type="ECO:0000256" key="1">
    <source>
        <dbReference type="ARBA" id="ARBA00000349"/>
    </source>
</evidence>
<dbReference type="InterPro" id="IPR001117">
    <property type="entry name" value="Cu-oxidase_2nd"/>
</dbReference>
<evidence type="ECO:0000256" key="8">
    <source>
        <dbReference type="ARBA" id="ARBA00022723"/>
    </source>
</evidence>
<keyword evidence="18" id="KW-1185">Reference proteome</keyword>
<comment type="cofactor">
    <cofactor evidence="13">
        <name>Cu cation</name>
        <dbReference type="ChEBI" id="CHEBI:23378"/>
    </cofactor>
    <text evidence="13">Binds 4 Cu cations per monomer.</text>
</comment>
<keyword evidence="12 13" id="KW-0439">Lignin degradation</keyword>
<evidence type="ECO:0000256" key="13">
    <source>
        <dbReference type="RuleBase" id="RU361119"/>
    </source>
</evidence>
<dbReference type="EC" id="1.10.3.2" evidence="5 13"/>
<dbReference type="PANTHER" id="PTHR11709:SF370">
    <property type="entry name" value="LACCASE-4"/>
    <property type="match status" value="1"/>
</dbReference>
<dbReference type="InterPro" id="IPR045087">
    <property type="entry name" value="Cu-oxidase_fam"/>
</dbReference>
<comment type="similarity">
    <text evidence="4 13">Belongs to the multicopper oxidase family.</text>
</comment>
<comment type="caution">
    <text evidence="17">The sequence shown here is derived from an EMBL/GenBank/DDBJ whole genome shotgun (WGS) entry which is preliminary data.</text>
</comment>
<evidence type="ECO:0000313" key="18">
    <source>
        <dbReference type="Proteomes" id="UP000036987"/>
    </source>
</evidence>
<dbReference type="STRING" id="29655.A0A0K9NIX1"/>
<dbReference type="OrthoDB" id="2121828at2759"/>
<feature type="chain" id="PRO_5005393764" description="Laccase" evidence="13">
    <location>
        <begin position="19"/>
        <end position="561"/>
    </location>
</feature>
<dbReference type="EMBL" id="LFYR01002156">
    <property type="protein sequence ID" value="KMZ56573.1"/>
    <property type="molecule type" value="Genomic_DNA"/>
</dbReference>
<sequence>MRIVLFIMAFMSPLLVECRVRRYRFDVVMKNTTRLCATKPIVTVNGKFPGPTLYAREGDNVIVNVTNMVKYNLTLHWHGVRQLRTGWADGPAYITQCPIQPGQSYLQNFTITGQRGTLWYHAHISWLRSTVHGAIVILPKHGVSYPFPKPHKEVVIVLAEWWKSDTEVIINEAIKSGLSPNVSDAHTINGHPGNTPDCNSKDRFKLKVKRGKTYMLRIANCALNEELFFKVAGHNLTVVEADAVYTKPFETNTLIITPGQTMNVLLTTNQKIARYLVKVSTFMNSGVAIDNNTATGMIEYKEEFGSYEFTTRPIPIMGTQPPPSNATSIARRMLDSLRSLNSAKFPALVPQSPVDQDLLFTIGLGINPCPTCPRKVRLVADINNVTFMMPTTALLQAHYFNISKVFSADFPRKPAVAFNYTETQQPSVNMVTTSGTRVYRLPYNSSVQLVYQDTGIVGPDNHPMHLHGYNFFVVGSGLGNFNPKTDPLNFNLVDPVERNTLAVPTGGWAAIRFRADNPGVWFMHCHLEVHTTWGLAMAFLVENGNGPQQSLLPPPKDYPKC</sequence>
<reference evidence="18" key="1">
    <citation type="journal article" date="2016" name="Nature">
        <title>The genome of the seagrass Zostera marina reveals angiosperm adaptation to the sea.</title>
        <authorList>
            <person name="Olsen J.L."/>
            <person name="Rouze P."/>
            <person name="Verhelst B."/>
            <person name="Lin Y.-C."/>
            <person name="Bayer T."/>
            <person name="Collen J."/>
            <person name="Dattolo E."/>
            <person name="De Paoli E."/>
            <person name="Dittami S."/>
            <person name="Maumus F."/>
            <person name="Michel G."/>
            <person name="Kersting A."/>
            <person name="Lauritano C."/>
            <person name="Lohaus R."/>
            <person name="Toepel M."/>
            <person name="Tonon T."/>
            <person name="Vanneste K."/>
            <person name="Amirebrahimi M."/>
            <person name="Brakel J."/>
            <person name="Bostroem C."/>
            <person name="Chovatia M."/>
            <person name="Grimwood J."/>
            <person name="Jenkins J.W."/>
            <person name="Jueterbock A."/>
            <person name="Mraz A."/>
            <person name="Stam W.T."/>
            <person name="Tice H."/>
            <person name="Bornberg-Bauer E."/>
            <person name="Green P.J."/>
            <person name="Pearson G.A."/>
            <person name="Procaccini G."/>
            <person name="Duarte C.M."/>
            <person name="Schmutz J."/>
            <person name="Reusch T.B.H."/>
            <person name="Van de Peer Y."/>
        </authorList>
    </citation>
    <scope>NUCLEOTIDE SEQUENCE [LARGE SCALE GENOMIC DNA]</scope>
    <source>
        <strain evidence="18">cv. Finnish</strain>
    </source>
</reference>
<dbReference type="NCBIfam" id="TIGR03389">
    <property type="entry name" value="laccase"/>
    <property type="match status" value="1"/>
</dbReference>
<accession>A0A0K9NIX1</accession>
<keyword evidence="9 13" id="KW-0677">Repeat</keyword>
<comment type="function">
    <text evidence="2 13">Lignin degradation and detoxification of lignin-derived products.</text>
</comment>
<dbReference type="InterPro" id="IPR008972">
    <property type="entry name" value="Cupredoxin"/>
</dbReference>
<dbReference type="InterPro" id="IPR002355">
    <property type="entry name" value="Cu_oxidase_Cu_BS"/>
</dbReference>
<dbReference type="AlphaFoldDB" id="A0A0K9NIX1"/>
<dbReference type="PANTHER" id="PTHR11709">
    <property type="entry name" value="MULTI-COPPER OXIDASE"/>
    <property type="match status" value="1"/>
</dbReference>
<dbReference type="GO" id="GO:0005507">
    <property type="term" value="F:copper ion binding"/>
    <property type="evidence" value="ECO:0007669"/>
    <property type="project" value="InterPro"/>
</dbReference>
<keyword evidence="13" id="KW-0732">Signal</keyword>
<evidence type="ECO:0000256" key="6">
    <source>
        <dbReference type="ARBA" id="ARBA00022523"/>
    </source>
</evidence>
<evidence type="ECO:0000256" key="12">
    <source>
        <dbReference type="ARBA" id="ARBA00023185"/>
    </source>
</evidence>
<dbReference type="GO" id="GO:0046274">
    <property type="term" value="P:lignin catabolic process"/>
    <property type="evidence" value="ECO:0007669"/>
    <property type="project" value="UniProtKB-KW"/>
</dbReference>
<keyword evidence="11 13" id="KW-0186">Copper</keyword>
<feature type="signal peptide" evidence="13">
    <location>
        <begin position="1"/>
        <end position="18"/>
    </location>
</feature>
<keyword evidence="6 13" id="KW-0052">Apoplast</keyword>
<evidence type="ECO:0000256" key="11">
    <source>
        <dbReference type="ARBA" id="ARBA00023008"/>
    </source>
</evidence>
<evidence type="ECO:0000256" key="10">
    <source>
        <dbReference type="ARBA" id="ARBA00023002"/>
    </source>
</evidence>
<dbReference type="CDD" id="cd13897">
    <property type="entry name" value="CuRO_3_LCC_plant"/>
    <property type="match status" value="1"/>
</dbReference>
<dbReference type="InterPro" id="IPR033138">
    <property type="entry name" value="Cu_oxidase_CS"/>
</dbReference>
<dbReference type="GO" id="GO:0052716">
    <property type="term" value="F:hydroquinone:oxygen oxidoreductase activity"/>
    <property type="evidence" value="ECO:0007669"/>
    <property type="project" value="UniProtKB-EC"/>
</dbReference>
<evidence type="ECO:0000259" key="14">
    <source>
        <dbReference type="Pfam" id="PF00394"/>
    </source>
</evidence>
<dbReference type="Pfam" id="PF07732">
    <property type="entry name" value="Cu-oxidase_3"/>
    <property type="match status" value="1"/>
</dbReference>
<evidence type="ECO:0000256" key="4">
    <source>
        <dbReference type="ARBA" id="ARBA00010609"/>
    </source>
</evidence>
<dbReference type="PROSITE" id="PS00079">
    <property type="entry name" value="MULTICOPPER_OXIDASE1"/>
    <property type="match status" value="1"/>
</dbReference>
<dbReference type="InterPro" id="IPR034285">
    <property type="entry name" value="CuRO_2_LCC"/>
</dbReference>
<dbReference type="InterPro" id="IPR017761">
    <property type="entry name" value="Laccase"/>
</dbReference>
<proteinExistence type="inferred from homology"/>
<dbReference type="InterPro" id="IPR011706">
    <property type="entry name" value="Cu-oxidase_C"/>
</dbReference>
<evidence type="ECO:0000259" key="16">
    <source>
        <dbReference type="Pfam" id="PF07732"/>
    </source>
</evidence>
<dbReference type="InterPro" id="IPR011707">
    <property type="entry name" value="Cu-oxidase-like_N"/>
</dbReference>
<dbReference type="Pfam" id="PF07731">
    <property type="entry name" value="Cu-oxidase_2"/>
    <property type="match status" value="1"/>
</dbReference>
<dbReference type="OMA" id="WVLGQGH"/>
<dbReference type="GO" id="GO:0016491">
    <property type="term" value="F:oxidoreductase activity"/>
    <property type="evidence" value="ECO:0000318"/>
    <property type="project" value="GO_Central"/>
</dbReference>